<dbReference type="GO" id="GO:0007156">
    <property type="term" value="P:homophilic cell adhesion via plasma membrane adhesion molecules"/>
    <property type="evidence" value="ECO:0007669"/>
    <property type="project" value="TreeGrafter"/>
</dbReference>
<keyword evidence="14" id="KW-1185">Reference proteome</keyword>
<evidence type="ECO:0000313" key="14">
    <source>
        <dbReference type="Proteomes" id="UP001231518"/>
    </source>
</evidence>
<dbReference type="PANTHER" id="PTHR45080:SF8">
    <property type="entry name" value="IG-LIKE DOMAIN-CONTAINING PROTEIN"/>
    <property type="match status" value="1"/>
</dbReference>
<dbReference type="InterPro" id="IPR050958">
    <property type="entry name" value="Cell_Adh-Cytoskel_Orgn"/>
</dbReference>
<evidence type="ECO:0000256" key="9">
    <source>
        <dbReference type="ARBA" id="ARBA00023319"/>
    </source>
</evidence>
<evidence type="ECO:0000256" key="5">
    <source>
        <dbReference type="ARBA" id="ARBA00022889"/>
    </source>
</evidence>
<evidence type="ECO:0000256" key="1">
    <source>
        <dbReference type="ARBA" id="ARBA00004167"/>
    </source>
</evidence>
<dbReference type="InterPro" id="IPR007110">
    <property type="entry name" value="Ig-like_dom"/>
</dbReference>
<evidence type="ECO:0000256" key="4">
    <source>
        <dbReference type="ARBA" id="ARBA00022737"/>
    </source>
</evidence>
<protein>
    <recommendedName>
        <fullName evidence="15">Papilin</fullName>
    </recommendedName>
</protein>
<feature type="domain" description="Ig-like" evidence="11">
    <location>
        <begin position="39"/>
        <end position="133"/>
    </location>
</feature>
<dbReference type="EMBL" id="JARGEI010000011">
    <property type="protein sequence ID" value="KAJ8724112.1"/>
    <property type="molecule type" value="Genomic_DNA"/>
</dbReference>
<dbReference type="SUPFAM" id="SSF48726">
    <property type="entry name" value="Immunoglobulin"/>
    <property type="match status" value="1"/>
</dbReference>
<keyword evidence="9" id="KW-0393">Immunoglobulin domain</keyword>
<dbReference type="Gene3D" id="2.60.40.10">
    <property type="entry name" value="Immunoglobulins"/>
    <property type="match status" value="1"/>
</dbReference>
<dbReference type="PROSITE" id="PS50900">
    <property type="entry name" value="PLAC"/>
    <property type="match status" value="1"/>
</dbReference>
<dbReference type="InterPro" id="IPR036179">
    <property type="entry name" value="Ig-like_dom_sf"/>
</dbReference>
<comment type="subcellular location">
    <subcellularLocation>
        <location evidence="1">Membrane</location>
        <topology evidence="1">Single-pass membrane protein</topology>
    </subcellularLocation>
</comment>
<keyword evidence="2" id="KW-0812">Transmembrane</keyword>
<dbReference type="GO" id="GO:0008046">
    <property type="term" value="F:axon guidance receptor activity"/>
    <property type="evidence" value="ECO:0007669"/>
    <property type="project" value="TreeGrafter"/>
</dbReference>
<dbReference type="AlphaFoldDB" id="A0AAD8DUK4"/>
<evidence type="ECO:0000256" key="2">
    <source>
        <dbReference type="ARBA" id="ARBA00022692"/>
    </source>
</evidence>
<dbReference type="InterPro" id="IPR010909">
    <property type="entry name" value="PLAC"/>
</dbReference>
<dbReference type="GO" id="GO:0050808">
    <property type="term" value="P:synapse organization"/>
    <property type="evidence" value="ECO:0007669"/>
    <property type="project" value="TreeGrafter"/>
</dbReference>
<dbReference type="InterPro" id="IPR003599">
    <property type="entry name" value="Ig_sub"/>
</dbReference>
<evidence type="ECO:0000313" key="13">
    <source>
        <dbReference type="EMBL" id="KAJ8724112.1"/>
    </source>
</evidence>
<evidence type="ECO:0000256" key="6">
    <source>
        <dbReference type="ARBA" id="ARBA00022989"/>
    </source>
</evidence>
<dbReference type="PANTHER" id="PTHR45080">
    <property type="entry name" value="CONTACTIN 5"/>
    <property type="match status" value="1"/>
</dbReference>
<keyword evidence="5" id="KW-0130">Cell adhesion</keyword>
<keyword evidence="4" id="KW-0677">Repeat</keyword>
<evidence type="ECO:0000256" key="7">
    <source>
        <dbReference type="ARBA" id="ARBA00023136"/>
    </source>
</evidence>
<dbReference type="InterPro" id="IPR013098">
    <property type="entry name" value="Ig_I-set"/>
</dbReference>
<reference evidence="13" key="1">
    <citation type="submission" date="2023-03" db="EMBL/GenBank/DDBJ databases">
        <title>Chromosome-level genomes of two armyworms, Mythimna separata and Mythimna loreyi, provide insights into the biosynthesis and reception of sex pheromones.</title>
        <authorList>
            <person name="Zhao H."/>
        </authorList>
    </citation>
    <scope>NUCLEOTIDE SEQUENCE</scope>
    <source>
        <strain evidence="13">BeijingLab</strain>
        <tissue evidence="13">Pupa</tissue>
    </source>
</reference>
<dbReference type="PROSITE" id="PS50835">
    <property type="entry name" value="IG_LIKE"/>
    <property type="match status" value="1"/>
</dbReference>
<dbReference type="GO" id="GO:0005886">
    <property type="term" value="C:plasma membrane"/>
    <property type="evidence" value="ECO:0007669"/>
    <property type="project" value="TreeGrafter"/>
</dbReference>
<dbReference type="FunFam" id="2.60.40.10:FF:000017">
    <property type="entry name" value="Down syndrome cell adhesion molecule b"/>
    <property type="match status" value="1"/>
</dbReference>
<name>A0AAD8DUK4_MYTSE</name>
<keyword evidence="8" id="KW-1015">Disulfide bond</keyword>
<dbReference type="GO" id="GO:0043025">
    <property type="term" value="C:neuronal cell body"/>
    <property type="evidence" value="ECO:0007669"/>
    <property type="project" value="TreeGrafter"/>
</dbReference>
<keyword evidence="6" id="KW-1133">Transmembrane helix</keyword>
<organism evidence="13 14">
    <name type="scientific">Mythimna separata</name>
    <name type="common">Oriental armyworm</name>
    <name type="synonym">Pseudaletia separata</name>
    <dbReference type="NCBI Taxonomy" id="271217"/>
    <lineage>
        <taxon>Eukaryota</taxon>
        <taxon>Metazoa</taxon>
        <taxon>Ecdysozoa</taxon>
        <taxon>Arthropoda</taxon>
        <taxon>Hexapoda</taxon>
        <taxon>Insecta</taxon>
        <taxon>Pterygota</taxon>
        <taxon>Neoptera</taxon>
        <taxon>Endopterygota</taxon>
        <taxon>Lepidoptera</taxon>
        <taxon>Glossata</taxon>
        <taxon>Ditrysia</taxon>
        <taxon>Noctuoidea</taxon>
        <taxon>Noctuidae</taxon>
        <taxon>Noctuinae</taxon>
        <taxon>Hadenini</taxon>
        <taxon>Mythimna</taxon>
    </lineage>
</organism>
<dbReference type="SMART" id="SM00409">
    <property type="entry name" value="IG"/>
    <property type="match status" value="1"/>
</dbReference>
<dbReference type="Pfam" id="PF08686">
    <property type="entry name" value="PLAC"/>
    <property type="match status" value="1"/>
</dbReference>
<dbReference type="InterPro" id="IPR003598">
    <property type="entry name" value="Ig_sub2"/>
</dbReference>
<evidence type="ECO:0000256" key="8">
    <source>
        <dbReference type="ARBA" id="ARBA00023157"/>
    </source>
</evidence>
<keyword evidence="3" id="KW-0732">Signal</keyword>
<dbReference type="GO" id="GO:0030424">
    <property type="term" value="C:axon"/>
    <property type="evidence" value="ECO:0007669"/>
    <property type="project" value="TreeGrafter"/>
</dbReference>
<accession>A0AAD8DUK4</accession>
<feature type="domain" description="PLAC" evidence="12">
    <location>
        <begin position="139"/>
        <end position="178"/>
    </location>
</feature>
<sequence length="196" mass="21421">MPEGVFIENELLVPRNTSAPGPRKQPPITTSTTTEAPRPMFTVPVSAHVSTPSSTLNIGTDLRLACEIDGLPEPDVYWTKDGVSIQSDDRVTITGSTIVTRLLVTRVTVADSGVYACHASNAYSSQSDTAQINVKKLTIPDKCTDNPFFANCRLIVASKFCPHKFYKRFCCKSCVEAGQLDPQEAALQFDQPLKKK</sequence>
<evidence type="ECO:0000259" key="11">
    <source>
        <dbReference type="PROSITE" id="PS50835"/>
    </source>
</evidence>
<dbReference type="InterPro" id="IPR013783">
    <property type="entry name" value="Ig-like_fold"/>
</dbReference>
<evidence type="ECO:0000256" key="10">
    <source>
        <dbReference type="SAM" id="MobiDB-lite"/>
    </source>
</evidence>
<dbReference type="Pfam" id="PF07679">
    <property type="entry name" value="I-set"/>
    <property type="match status" value="1"/>
</dbReference>
<feature type="region of interest" description="Disordered" evidence="10">
    <location>
        <begin position="12"/>
        <end position="36"/>
    </location>
</feature>
<dbReference type="Proteomes" id="UP001231518">
    <property type="component" value="Chromosome 20"/>
</dbReference>
<evidence type="ECO:0008006" key="15">
    <source>
        <dbReference type="Google" id="ProtNLM"/>
    </source>
</evidence>
<gene>
    <name evidence="13" type="ORF">PYW07_008092</name>
</gene>
<comment type="caution">
    <text evidence="13">The sequence shown here is derived from an EMBL/GenBank/DDBJ whole genome shotgun (WGS) entry which is preliminary data.</text>
</comment>
<evidence type="ECO:0000259" key="12">
    <source>
        <dbReference type="PROSITE" id="PS50900"/>
    </source>
</evidence>
<evidence type="ECO:0000256" key="3">
    <source>
        <dbReference type="ARBA" id="ARBA00022729"/>
    </source>
</evidence>
<dbReference type="SMART" id="SM00408">
    <property type="entry name" value="IGc2"/>
    <property type="match status" value="1"/>
</dbReference>
<keyword evidence="7" id="KW-0472">Membrane</keyword>
<proteinExistence type="predicted"/>